<dbReference type="Pfam" id="PF00563">
    <property type="entry name" value="EAL"/>
    <property type="match status" value="1"/>
</dbReference>
<dbReference type="InterPro" id="IPR029016">
    <property type="entry name" value="GAF-like_dom_sf"/>
</dbReference>
<protein>
    <submittedName>
        <fullName evidence="4">C-di-GMP-specific phosphodiesterase</fullName>
    </submittedName>
</protein>
<dbReference type="InterPro" id="IPR035919">
    <property type="entry name" value="EAL_sf"/>
</dbReference>
<dbReference type="Gene3D" id="3.30.70.270">
    <property type="match status" value="1"/>
</dbReference>
<dbReference type="InterPro" id="IPR000014">
    <property type="entry name" value="PAS"/>
</dbReference>
<dbReference type="SUPFAM" id="SSF55781">
    <property type="entry name" value="GAF domain-like"/>
    <property type="match status" value="1"/>
</dbReference>
<dbReference type="AlphaFoldDB" id="A0A366I2C2"/>
<dbReference type="PROSITE" id="PS50887">
    <property type="entry name" value="GGDEF"/>
    <property type="match status" value="1"/>
</dbReference>
<dbReference type="InterPro" id="IPR000160">
    <property type="entry name" value="GGDEF_dom"/>
</dbReference>
<dbReference type="RefSeq" id="WP_113867830.1">
    <property type="nucleotide sequence ID" value="NZ_AGJP01000001.1"/>
</dbReference>
<dbReference type="InterPro" id="IPR001633">
    <property type="entry name" value="EAL_dom"/>
</dbReference>
<dbReference type="SUPFAM" id="SSF55785">
    <property type="entry name" value="PYP-like sensor domain (PAS domain)"/>
    <property type="match status" value="1"/>
</dbReference>
<dbReference type="InterPro" id="IPR035965">
    <property type="entry name" value="PAS-like_dom_sf"/>
</dbReference>
<dbReference type="SMART" id="SM00267">
    <property type="entry name" value="GGDEF"/>
    <property type="match status" value="1"/>
</dbReference>
<dbReference type="PIRSF" id="PIRSF005925">
    <property type="entry name" value="Dos"/>
    <property type="match status" value="1"/>
</dbReference>
<name>A0A366I2C2_9GAMM</name>
<sequence length="735" mass="82250">MNMINQPIDLNTVLRLALEQSIFPTVLFDEHNQVKFFNPAAERLWGYAQVEVLEQNVAMLLSLDLLGVHDSIHDNNGINQLGGTIIEIPLTRKDGSQRRVALTLSKVQVGDRICHMASVFDIAHKFNLTDEHEIRALERDVLEALTSNQSFQELGDSLCRRIESITPGVLVSICRVAERRLRPWAAPSFPAEYGPNWEGVEIGEGVAGCGTCAHRGESVMVYDINTDPLWAPYKHQMLPHGFLACWTYPIKSRNDSVIGTFAFYFKLNAEPDPWLERIADASVYLCTLAIEREEYRQRMEHLVQFDMLTGLPNRRYLRRHVDELQKQNPSQALAFFSLGVDRFKDINDTLGHMAGDQVLVTIANRLQQQLSPREFLSHTEGDIFFIVCPDYDVRAAVRMAERLQQIVGQSMKVDGHLLNLSTSIGISHAPDGGHDRDMLLSNAKSAMYQAKSRRQGSYQFFNPEMNQAVNDRLLLGGALKRAIASGALYLHYQPQVNSDSEELYGMEALARWHDPEFGEVPPGKFITLAEEIGEIENIGRWALTEVCRQMAEWRTAGVQIPVVSVNLSPLNFRNHDLPNFVAGLLSKYGLPGESLTIEITENTVMSLTPEMLGLLNAIRALGVGLSVDDFGTGFSSLSNLANLPVTEVKIDRSFIDKCREEARIQALVMAVIGIGQSLKLTVVAEGVETREQHQLLSDQPVAIVLQGYLFSRPINAQAVATWIESRKDVIKIPPQ</sequence>
<dbReference type="CDD" id="cd01948">
    <property type="entry name" value="EAL"/>
    <property type="match status" value="1"/>
</dbReference>
<feature type="domain" description="GGDEF" evidence="3">
    <location>
        <begin position="331"/>
        <end position="463"/>
    </location>
</feature>
<dbReference type="Pfam" id="PF00990">
    <property type="entry name" value="GGDEF"/>
    <property type="match status" value="1"/>
</dbReference>
<dbReference type="InterPro" id="IPR012226">
    <property type="entry name" value="Diguanyl_cyclase/Pdiesterase"/>
</dbReference>
<feature type="domain" description="EAL" evidence="2">
    <location>
        <begin position="472"/>
        <end position="727"/>
    </location>
</feature>
<dbReference type="GO" id="GO:0006355">
    <property type="term" value="P:regulation of DNA-templated transcription"/>
    <property type="evidence" value="ECO:0007669"/>
    <property type="project" value="InterPro"/>
</dbReference>
<dbReference type="SUPFAM" id="SSF55073">
    <property type="entry name" value="Nucleotide cyclase"/>
    <property type="match status" value="1"/>
</dbReference>
<dbReference type="Gene3D" id="3.30.450.20">
    <property type="entry name" value="PAS domain"/>
    <property type="match status" value="1"/>
</dbReference>
<gene>
    <name evidence="4" type="ORF">DES54_1292</name>
</gene>
<feature type="domain" description="PAS" evidence="1">
    <location>
        <begin position="10"/>
        <end position="63"/>
    </location>
</feature>
<keyword evidence="5" id="KW-1185">Reference proteome</keyword>
<dbReference type="NCBIfam" id="TIGR00229">
    <property type="entry name" value="sensory_box"/>
    <property type="match status" value="1"/>
</dbReference>
<dbReference type="SMART" id="SM00052">
    <property type="entry name" value="EAL"/>
    <property type="match status" value="1"/>
</dbReference>
<evidence type="ECO:0000313" key="5">
    <source>
        <dbReference type="Proteomes" id="UP000253046"/>
    </source>
</evidence>
<evidence type="ECO:0000259" key="2">
    <source>
        <dbReference type="PROSITE" id="PS50883"/>
    </source>
</evidence>
<evidence type="ECO:0000259" key="1">
    <source>
        <dbReference type="PROSITE" id="PS50112"/>
    </source>
</evidence>
<proteinExistence type="predicted"/>
<dbReference type="CDD" id="cd01949">
    <property type="entry name" value="GGDEF"/>
    <property type="match status" value="1"/>
</dbReference>
<dbReference type="Pfam" id="PF00989">
    <property type="entry name" value="PAS"/>
    <property type="match status" value="1"/>
</dbReference>
<dbReference type="InterPro" id="IPR013767">
    <property type="entry name" value="PAS_fold"/>
</dbReference>
<dbReference type="PROSITE" id="PS50883">
    <property type="entry name" value="EAL"/>
    <property type="match status" value="1"/>
</dbReference>
<dbReference type="Proteomes" id="UP000253046">
    <property type="component" value="Unassembled WGS sequence"/>
</dbReference>
<dbReference type="NCBIfam" id="TIGR00254">
    <property type="entry name" value="GGDEF"/>
    <property type="match status" value="1"/>
</dbReference>
<dbReference type="Gene3D" id="3.30.450.40">
    <property type="match status" value="1"/>
</dbReference>
<dbReference type="Pfam" id="PF01590">
    <property type="entry name" value="GAF"/>
    <property type="match status" value="1"/>
</dbReference>
<dbReference type="InterPro" id="IPR029787">
    <property type="entry name" value="Nucleotide_cyclase"/>
</dbReference>
<comment type="caution">
    <text evidence="4">The sequence shown here is derived from an EMBL/GenBank/DDBJ whole genome shotgun (WGS) entry which is preliminary data.</text>
</comment>
<evidence type="ECO:0000313" key="4">
    <source>
        <dbReference type="EMBL" id="RBP60503.1"/>
    </source>
</evidence>
<dbReference type="SUPFAM" id="SSF141868">
    <property type="entry name" value="EAL domain-like"/>
    <property type="match status" value="1"/>
</dbReference>
<dbReference type="SMART" id="SM00065">
    <property type="entry name" value="GAF"/>
    <property type="match status" value="1"/>
</dbReference>
<dbReference type="SMART" id="SM00091">
    <property type="entry name" value="PAS"/>
    <property type="match status" value="1"/>
</dbReference>
<evidence type="ECO:0000259" key="3">
    <source>
        <dbReference type="PROSITE" id="PS50887"/>
    </source>
</evidence>
<dbReference type="InterPro" id="IPR003018">
    <property type="entry name" value="GAF"/>
</dbReference>
<organism evidence="4 5">
    <name type="scientific">Brenneria salicis ATCC 15712 = DSM 30166</name>
    <dbReference type="NCBI Taxonomy" id="714314"/>
    <lineage>
        <taxon>Bacteria</taxon>
        <taxon>Pseudomonadati</taxon>
        <taxon>Pseudomonadota</taxon>
        <taxon>Gammaproteobacteria</taxon>
        <taxon>Enterobacterales</taxon>
        <taxon>Pectobacteriaceae</taxon>
        <taxon>Brenneria</taxon>
    </lineage>
</organism>
<reference evidence="4 5" key="1">
    <citation type="submission" date="2018-06" db="EMBL/GenBank/DDBJ databases">
        <title>Genomic Encyclopedia of Type Strains, Phase IV (KMG-IV): sequencing the most valuable type-strain genomes for metagenomic binning, comparative biology and taxonomic classification.</title>
        <authorList>
            <person name="Goeker M."/>
        </authorList>
    </citation>
    <scope>NUCLEOTIDE SEQUENCE [LARGE SCALE GENOMIC DNA]</scope>
    <source>
        <strain evidence="4 5">DSM 30166</strain>
    </source>
</reference>
<dbReference type="CDD" id="cd00130">
    <property type="entry name" value="PAS"/>
    <property type="match status" value="1"/>
</dbReference>
<dbReference type="InterPro" id="IPR043128">
    <property type="entry name" value="Rev_trsase/Diguanyl_cyclase"/>
</dbReference>
<dbReference type="PROSITE" id="PS50112">
    <property type="entry name" value="PAS"/>
    <property type="match status" value="1"/>
</dbReference>
<dbReference type="PANTHER" id="PTHR44757">
    <property type="entry name" value="DIGUANYLATE CYCLASE DGCP"/>
    <property type="match status" value="1"/>
</dbReference>
<dbReference type="EMBL" id="QNRY01000029">
    <property type="protein sequence ID" value="RBP60503.1"/>
    <property type="molecule type" value="Genomic_DNA"/>
</dbReference>
<dbReference type="OrthoDB" id="9804951at2"/>
<accession>A0A366I2C2</accession>
<dbReference type="PANTHER" id="PTHR44757:SF2">
    <property type="entry name" value="BIOFILM ARCHITECTURE MAINTENANCE PROTEIN MBAA"/>
    <property type="match status" value="1"/>
</dbReference>
<dbReference type="Gene3D" id="3.20.20.450">
    <property type="entry name" value="EAL domain"/>
    <property type="match status" value="1"/>
</dbReference>
<dbReference type="InterPro" id="IPR052155">
    <property type="entry name" value="Biofilm_reg_signaling"/>
</dbReference>